<sequence>MFFIIVNNFPATYHIIAQLPRSVASSFLQKIGRPTTQSSISLTVSASTGMKAHTAVHNFQVVTYPIPADLILGHDFIQTLNGTDLAIPMTNIQDMPMLPTFINPAPAIVPFASGPISFPNSQSSISVNAAPFNGIHNIHVAFIDDLRNEQCTPSNHPKSNTYNDFFRTNAEASTSATVRSITMPPMSLSLFATRPLDYLGDAGVLQNITMFSGSPANIKWVLKTGVPNLTELCILGPPMNNNSLIVCGDMTHANYTSSPQGYKA</sequence>
<protein>
    <submittedName>
        <fullName evidence="1">Uncharacterized protein</fullName>
    </submittedName>
</protein>
<evidence type="ECO:0000313" key="2">
    <source>
        <dbReference type="Proteomes" id="UP000053593"/>
    </source>
</evidence>
<dbReference type="AlphaFoldDB" id="A0A0D0BPX4"/>
<reference evidence="1 2" key="1">
    <citation type="submission" date="2014-04" db="EMBL/GenBank/DDBJ databases">
        <title>Evolutionary Origins and Diversification of the Mycorrhizal Mutualists.</title>
        <authorList>
            <consortium name="DOE Joint Genome Institute"/>
            <consortium name="Mycorrhizal Genomics Consortium"/>
            <person name="Kohler A."/>
            <person name="Kuo A."/>
            <person name="Nagy L.G."/>
            <person name="Floudas D."/>
            <person name="Copeland A."/>
            <person name="Barry K.W."/>
            <person name="Cichocki N."/>
            <person name="Veneault-Fourrey C."/>
            <person name="LaButti K."/>
            <person name="Lindquist E.A."/>
            <person name="Lipzen A."/>
            <person name="Lundell T."/>
            <person name="Morin E."/>
            <person name="Murat C."/>
            <person name="Riley R."/>
            <person name="Ohm R."/>
            <person name="Sun H."/>
            <person name="Tunlid A."/>
            <person name="Henrissat B."/>
            <person name="Grigoriev I.V."/>
            <person name="Hibbett D.S."/>
            <person name="Martin F."/>
        </authorList>
    </citation>
    <scope>NUCLEOTIDE SEQUENCE [LARGE SCALE GENOMIC DNA]</scope>
    <source>
        <strain evidence="1 2">FD-317 M1</strain>
    </source>
</reference>
<dbReference type="HOGENOM" id="CLU_1053924_0_0_1"/>
<dbReference type="EMBL" id="KN834858">
    <property type="protein sequence ID" value="KIK51659.1"/>
    <property type="molecule type" value="Genomic_DNA"/>
</dbReference>
<gene>
    <name evidence="1" type="ORF">GYMLUDRAFT_251873</name>
</gene>
<accession>A0A0D0BPX4</accession>
<keyword evidence="2" id="KW-1185">Reference proteome</keyword>
<organism evidence="1 2">
    <name type="scientific">Collybiopsis luxurians FD-317 M1</name>
    <dbReference type="NCBI Taxonomy" id="944289"/>
    <lineage>
        <taxon>Eukaryota</taxon>
        <taxon>Fungi</taxon>
        <taxon>Dikarya</taxon>
        <taxon>Basidiomycota</taxon>
        <taxon>Agaricomycotina</taxon>
        <taxon>Agaricomycetes</taxon>
        <taxon>Agaricomycetidae</taxon>
        <taxon>Agaricales</taxon>
        <taxon>Marasmiineae</taxon>
        <taxon>Omphalotaceae</taxon>
        <taxon>Collybiopsis</taxon>
        <taxon>Collybiopsis luxurians</taxon>
    </lineage>
</organism>
<evidence type="ECO:0000313" key="1">
    <source>
        <dbReference type="EMBL" id="KIK51659.1"/>
    </source>
</evidence>
<name>A0A0D0BPX4_9AGAR</name>
<dbReference type="Proteomes" id="UP000053593">
    <property type="component" value="Unassembled WGS sequence"/>
</dbReference>
<proteinExistence type="predicted"/>